<evidence type="ECO:0000313" key="2">
    <source>
        <dbReference type="Proteomes" id="UP001153148"/>
    </source>
</evidence>
<dbReference type="EMBL" id="CAJPIN010096078">
    <property type="protein sequence ID" value="CAG2068604.1"/>
    <property type="molecule type" value="Genomic_DNA"/>
</dbReference>
<gene>
    <name evidence="1" type="ORF">TPAB3V08_LOCUS15547</name>
</gene>
<accession>A0ABN7PSN7</accession>
<protein>
    <submittedName>
        <fullName evidence="1">Uncharacterized protein</fullName>
    </submittedName>
</protein>
<evidence type="ECO:0000313" key="1">
    <source>
        <dbReference type="EMBL" id="CAG2068604.1"/>
    </source>
</evidence>
<keyword evidence="2" id="KW-1185">Reference proteome</keyword>
<comment type="caution">
    <text evidence="1">The sequence shown here is derived from an EMBL/GenBank/DDBJ whole genome shotgun (WGS) entry which is preliminary data.</text>
</comment>
<reference evidence="1" key="1">
    <citation type="submission" date="2021-03" db="EMBL/GenBank/DDBJ databases">
        <authorList>
            <person name="Tran Van P."/>
        </authorList>
    </citation>
    <scope>NUCLEOTIDE SEQUENCE</scope>
</reference>
<organism evidence="1 2">
    <name type="scientific">Timema podura</name>
    <name type="common">Walking stick</name>
    <dbReference type="NCBI Taxonomy" id="61482"/>
    <lineage>
        <taxon>Eukaryota</taxon>
        <taxon>Metazoa</taxon>
        <taxon>Ecdysozoa</taxon>
        <taxon>Arthropoda</taxon>
        <taxon>Hexapoda</taxon>
        <taxon>Insecta</taxon>
        <taxon>Pterygota</taxon>
        <taxon>Neoptera</taxon>
        <taxon>Polyneoptera</taxon>
        <taxon>Phasmatodea</taxon>
        <taxon>Timematodea</taxon>
        <taxon>Timematoidea</taxon>
        <taxon>Timematidae</taxon>
        <taxon>Timema</taxon>
    </lineage>
</organism>
<sequence length="61" mass="6878">MFGWYLTWRSELNLSPFFVASFDNSHLSSRGKGGTMKADIKVTVADLHFLLWQNPSSAQEG</sequence>
<name>A0ABN7PSN7_TIMPD</name>
<proteinExistence type="predicted"/>
<dbReference type="Proteomes" id="UP001153148">
    <property type="component" value="Unassembled WGS sequence"/>
</dbReference>